<dbReference type="CDD" id="cd15844">
    <property type="entry name" value="SNARE_syntaxin5"/>
    <property type="match status" value="1"/>
</dbReference>
<feature type="compositionally biased region" description="Polar residues" evidence="9">
    <location>
        <begin position="227"/>
        <end position="239"/>
    </location>
</feature>
<dbReference type="AlphaFoldDB" id="A0A2J7PMX0"/>
<dbReference type="GO" id="GO:0000139">
    <property type="term" value="C:Golgi membrane"/>
    <property type="evidence" value="ECO:0007669"/>
    <property type="project" value="TreeGrafter"/>
</dbReference>
<keyword evidence="4 10" id="KW-0812">Transmembrane</keyword>
<dbReference type="InterPro" id="IPR010989">
    <property type="entry name" value="SNARE"/>
</dbReference>
<dbReference type="Proteomes" id="UP000235965">
    <property type="component" value="Unassembled WGS sequence"/>
</dbReference>
<evidence type="ECO:0000256" key="10">
    <source>
        <dbReference type="SAM" id="Phobius"/>
    </source>
</evidence>
<keyword evidence="5 10" id="KW-1133">Transmembrane helix</keyword>
<keyword evidence="6 8" id="KW-0175">Coiled coil</keyword>
<evidence type="ECO:0000256" key="2">
    <source>
        <dbReference type="ARBA" id="ARBA00009063"/>
    </source>
</evidence>
<evidence type="ECO:0000256" key="9">
    <source>
        <dbReference type="SAM" id="MobiDB-lite"/>
    </source>
</evidence>
<dbReference type="GO" id="GO:0006906">
    <property type="term" value="P:vesicle fusion"/>
    <property type="evidence" value="ECO:0007669"/>
    <property type="project" value="TreeGrafter"/>
</dbReference>
<dbReference type="GO" id="GO:0048278">
    <property type="term" value="P:vesicle docking"/>
    <property type="evidence" value="ECO:0007669"/>
    <property type="project" value="TreeGrafter"/>
</dbReference>
<dbReference type="Gene3D" id="1.20.58.70">
    <property type="match status" value="1"/>
</dbReference>
<dbReference type="EMBL" id="NEVH01023960">
    <property type="protein sequence ID" value="PNF17683.1"/>
    <property type="molecule type" value="Genomic_DNA"/>
</dbReference>
<feature type="coiled-coil region" evidence="8">
    <location>
        <begin position="313"/>
        <end position="340"/>
    </location>
</feature>
<dbReference type="GO" id="GO:0006888">
    <property type="term" value="P:endoplasmic reticulum to Golgi vesicle-mediated transport"/>
    <property type="evidence" value="ECO:0007669"/>
    <property type="project" value="TreeGrafter"/>
</dbReference>
<dbReference type="PANTHER" id="PTHR19957">
    <property type="entry name" value="SYNTAXIN"/>
    <property type="match status" value="1"/>
</dbReference>
<dbReference type="SUPFAM" id="SSF47661">
    <property type="entry name" value="t-snare proteins"/>
    <property type="match status" value="1"/>
</dbReference>
<dbReference type="Pfam" id="PF05739">
    <property type="entry name" value="SNARE"/>
    <property type="match status" value="1"/>
</dbReference>
<dbReference type="OrthoDB" id="421009at2759"/>
<evidence type="ECO:0000256" key="4">
    <source>
        <dbReference type="ARBA" id="ARBA00022692"/>
    </source>
</evidence>
<dbReference type="InParanoid" id="A0A2J7PMX0"/>
<dbReference type="FunFam" id="1.20.58.70:FF:000022">
    <property type="entry name" value="Syntaxin-5"/>
    <property type="match status" value="1"/>
</dbReference>
<evidence type="ECO:0000256" key="8">
    <source>
        <dbReference type="SAM" id="Coils"/>
    </source>
</evidence>
<dbReference type="InterPro" id="IPR006012">
    <property type="entry name" value="Syntaxin/epimorphin_CS"/>
</dbReference>
<dbReference type="SMART" id="SM00397">
    <property type="entry name" value="t_SNARE"/>
    <property type="match status" value="1"/>
</dbReference>
<proteinExistence type="inferred from homology"/>
<reference evidence="12 13" key="1">
    <citation type="submission" date="2017-12" db="EMBL/GenBank/DDBJ databases">
        <title>Hemimetabolous genomes reveal molecular basis of termite eusociality.</title>
        <authorList>
            <person name="Harrison M.C."/>
            <person name="Jongepier E."/>
            <person name="Robertson H.M."/>
            <person name="Arning N."/>
            <person name="Bitard-Feildel T."/>
            <person name="Chao H."/>
            <person name="Childers C.P."/>
            <person name="Dinh H."/>
            <person name="Doddapaneni H."/>
            <person name="Dugan S."/>
            <person name="Gowin J."/>
            <person name="Greiner C."/>
            <person name="Han Y."/>
            <person name="Hu H."/>
            <person name="Hughes D.S.T."/>
            <person name="Huylmans A.-K."/>
            <person name="Kemena C."/>
            <person name="Kremer L.P.M."/>
            <person name="Lee S.L."/>
            <person name="Lopez-Ezquerra A."/>
            <person name="Mallet L."/>
            <person name="Monroy-Kuhn J.M."/>
            <person name="Moser A."/>
            <person name="Murali S.C."/>
            <person name="Muzny D.M."/>
            <person name="Otani S."/>
            <person name="Piulachs M.-D."/>
            <person name="Poelchau M."/>
            <person name="Qu J."/>
            <person name="Schaub F."/>
            <person name="Wada-Katsumata A."/>
            <person name="Worley K.C."/>
            <person name="Xie Q."/>
            <person name="Ylla G."/>
            <person name="Poulsen M."/>
            <person name="Gibbs R.A."/>
            <person name="Schal C."/>
            <person name="Richards S."/>
            <person name="Belles X."/>
            <person name="Korb J."/>
            <person name="Bornberg-Bauer E."/>
        </authorList>
    </citation>
    <scope>NUCLEOTIDE SEQUENCE [LARGE SCALE GENOMIC DNA]</scope>
    <source>
        <tissue evidence="12">Whole body</tissue>
    </source>
</reference>
<evidence type="ECO:0000259" key="11">
    <source>
        <dbReference type="PROSITE" id="PS50192"/>
    </source>
</evidence>
<dbReference type="GO" id="GO:0000149">
    <property type="term" value="F:SNARE binding"/>
    <property type="evidence" value="ECO:0007669"/>
    <property type="project" value="TreeGrafter"/>
</dbReference>
<dbReference type="PANTHER" id="PTHR19957:SF3">
    <property type="entry name" value="SYNTAXIN-5"/>
    <property type="match status" value="1"/>
</dbReference>
<evidence type="ECO:0000256" key="6">
    <source>
        <dbReference type="ARBA" id="ARBA00023054"/>
    </source>
</evidence>
<evidence type="ECO:0000313" key="12">
    <source>
        <dbReference type="EMBL" id="PNF17684.1"/>
    </source>
</evidence>
<dbReference type="FunCoup" id="A0A2J7PMX0">
    <property type="interactions" value="2092"/>
</dbReference>
<evidence type="ECO:0000256" key="3">
    <source>
        <dbReference type="ARBA" id="ARBA00022448"/>
    </source>
</evidence>
<accession>A0A2J7PMX0</accession>
<feature type="transmembrane region" description="Helical" evidence="10">
    <location>
        <begin position="353"/>
        <end position="373"/>
    </location>
</feature>
<gene>
    <name evidence="12" type="primary">Syx5_3</name>
    <name evidence="12" type="ORF">B7P43_G07368</name>
</gene>
<feature type="region of interest" description="Disordered" evidence="9">
    <location>
        <begin position="222"/>
        <end position="245"/>
    </location>
</feature>
<name>A0A2J7PMX0_9NEOP</name>
<comment type="subcellular location">
    <subcellularLocation>
        <location evidence="1">Membrane</location>
        <topology evidence="1">Single-pass type IV membrane protein</topology>
    </subcellularLocation>
</comment>
<dbReference type="EMBL" id="NEVH01023960">
    <property type="protein sequence ID" value="PNF17684.1"/>
    <property type="molecule type" value="Genomic_DNA"/>
</dbReference>
<feature type="domain" description="T-SNARE coiled-coil homology" evidence="11">
    <location>
        <begin position="282"/>
        <end position="344"/>
    </location>
</feature>
<keyword evidence="3" id="KW-0813">Transport</keyword>
<sequence length="374" mass="42674">MTARRRRGGSESEQAPLILASGVSYSLQDSWSQQTQAHHHANKAAESQRYSIEDIIPVKRENIIIGTMTSRDRTTEFVNAIRSLQGRHIKRTMAVRDPRKAKYIQSYAEFMMIARTIGKNIGSTYTKLEKLTLLAKRKSLFNDRPAEIQELTYIIKEDLNSLNLQIAKLQEVARNQRQSQQNGHHLLSHSSNVVLTLQSKLASMSTEFKQVLEVRTENLKQQKSRQDQFSQGPVSSSLPPSAISGHHQGSVLLTDEVSVNMEAYSPLLPATQKQAMIYDETDNYLLSRAETMQNIESTIVELGGIFQQLAHMVKEQEEMVERIDTNVQDAELNVEAAHNEIIKYFQNITSNRWLMIKIFAVLIFFFLFFVIFLA</sequence>
<evidence type="ECO:0000256" key="7">
    <source>
        <dbReference type="ARBA" id="ARBA00023136"/>
    </source>
</evidence>
<dbReference type="PROSITE" id="PS50192">
    <property type="entry name" value="T_SNARE"/>
    <property type="match status" value="1"/>
</dbReference>
<dbReference type="GO" id="GO:0006886">
    <property type="term" value="P:intracellular protein transport"/>
    <property type="evidence" value="ECO:0007669"/>
    <property type="project" value="InterPro"/>
</dbReference>
<dbReference type="EMBL" id="NEVH01023960">
    <property type="protein sequence ID" value="PNF17682.1"/>
    <property type="molecule type" value="Genomic_DNA"/>
</dbReference>
<evidence type="ECO:0000256" key="1">
    <source>
        <dbReference type="ARBA" id="ARBA00004211"/>
    </source>
</evidence>
<evidence type="ECO:0000256" key="5">
    <source>
        <dbReference type="ARBA" id="ARBA00022989"/>
    </source>
</evidence>
<keyword evidence="7 10" id="KW-0472">Membrane</keyword>
<dbReference type="InterPro" id="IPR000727">
    <property type="entry name" value="T_SNARE_dom"/>
</dbReference>
<dbReference type="GO" id="GO:0005484">
    <property type="term" value="F:SNAP receptor activity"/>
    <property type="evidence" value="ECO:0007669"/>
    <property type="project" value="InterPro"/>
</dbReference>
<protein>
    <submittedName>
        <fullName evidence="12">Syntaxin-5</fullName>
    </submittedName>
</protein>
<organism evidence="12 13">
    <name type="scientific">Cryptotermes secundus</name>
    <dbReference type="NCBI Taxonomy" id="105785"/>
    <lineage>
        <taxon>Eukaryota</taxon>
        <taxon>Metazoa</taxon>
        <taxon>Ecdysozoa</taxon>
        <taxon>Arthropoda</taxon>
        <taxon>Hexapoda</taxon>
        <taxon>Insecta</taxon>
        <taxon>Pterygota</taxon>
        <taxon>Neoptera</taxon>
        <taxon>Polyneoptera</taxon>
        <taxon>Dictyoptera</taxon>
        <taxon>Blattodea</taxon>
        <taxon>Blattoidea</taxon>
        <taxon>Termitoidae</taxon>
        <taxon>Kalotermitidae</taxon>
        <taxon>Cryptotermitinae</taxon>
        <taxon>Cryptotermes</taxon>
    </lineage>
</organism>
<keyword evidence="13" id="KW-1185">Reference proteome</keyword>
<dbReference type="InterPro" id="IPR045242">
    <property type="entry name" value="Syntaxin"/>
</dbReference>
<comment type="caution">
    <text evidence="12">The sequence shown here is derived from an EMBL/GenBank/DDBJ whole genome shotgun (WGS) entry which is preliminary data.</text>
</comment>
<dbReference type="PROSITE" id="PS00914">
    <property type="entry name" value="SYNTAXIN"/>
    <property type="match status" value="1"/>
</dbReference>
<evidence type="ECO:0000313" key="13">
    <source>
        <dbReference type="Proteomes" id="UP000235965"/>
    </source>
</evidence>
<comment type="similarity">
    <text evidence="2">Belongs to the syntaxin family.</text>
</comment>
<dbReference type="GO" id="GO:0031201">
    <property type="term" value="C:SNARE complex"/>
    <property type="evidence" value="ECO:0007669"/>
    <property type="project" value="TreeGrafter"/>
</dbReference>
<dbReference type="STRING" id="105785.A0A2J7PMX0"/>